<protein>
    <recommendedName>
        <fullName evidence="4">tRNA-splicing endonuclease subunit Sen54 N-terminal domain-containing protein</fullName>
    </recommendedName>
</protein>
<evidence type="ECO:0000256" key="2">
    <source>
        <dbReference type="ARBA" id="ARBA00022694"/>
    </source>
</evidence>
<comment type="caution">
    <text evidence="5">The sequence shown here is derived from an EMBL/GenBank/DDBJ whole genome shotgun (WGS) entry which is preliminary data.</text>
</comment>
<dbReference type="Proteomes" id="UP001152885">
    <property type="component" value="Unassembled WGS sequence"/>
</dbReference>
<dbReference type="Pfam" id="PF12928">
    <property type="entry name" value="tRNA_int_end_N2"/>
    <property type="match status" value="1"/>
</dbReference>
<sequence>MSQDELNDLIDVEDEIQDWKNLGMPKRGTKEFEPDGTTFQLNSLEDSRNAMFNALGANRQHHIKNTLVGIWKDDSNSCLVPNAKGNYFKDVGKYNKLYNCIELNPIETIYLVERGSMVIYLSDDEFMDWLKDRNMEFDYETNLVALDLEYLYALSNVNFAKYQIYAYLKRLGYIIQEREEIEQEQEQEQEQSEEHKQDKSFTILPRVWGILSYPVLHSLQFKKVHYFRYTDVYKSIQLNIPKIPKKEPSSPFHLTFNVWKPTPNFSKKSPPLPDFQVSVIDTSKNTDFLKFSQIQQLLFEKTTSLQYELKVKESIKKKPKMESKKEVRAKKQAERQSKLNESTRLRNEYLKTRDEVIKNGHGNIVLAVINNGIINFIQLGIGNFNMSQKTEQVNRLEEIYPGRHHELIYNEPVY</sequence>
<feature type="region of interest" description="Disordered" evidence="3">
    <location>
        <begin position="320"/>
        <end position="340"/>
    </location>
</feature>
<evidence type="ECO:0000256" key="1">
    <source>
        <dbReference type="ARBA" id="ARBA00005736"/>
    </source>
</evidence>
<dbReference type="InterPro" id="IPR024336">
    <property type="entry name" value="tRNA_splic_suSen54_N"/>
</dbReference>
<gene>
    <name evidence="5" type="ORF">CANVERA_P2647</name>
</gene>
<proteinExistence type="inferred from homology"/>
<name>A0A9W4TWE6_9ASCO</name>
<feature type="domain" description="tRNA-splicing endonuclease subunit Sen54 N-terminal" evidence="4">
    <location>
        <begin position="52"/>
        <end position="120"/>
    </location>
</feature>
<dbReference type="GO" id="GO:0000214">
    <property type="term" value="C:tRNA-intron endonuclease complex"/>
    <property type="evidence" value="ECO:0007669"/>
    <property type="project" value="TreeGrafter"/>
</dbReference>
<dbReference type="PANTHER" id="PTHR21027:SF1">
    <property type="entry name" value="TRNA-SPLICING ENDONUCLEASE SUBUNIT SEN54"/>
    <property type="match status" value="1"/>
</dbReference>
<evidence type="ECO:0000256" key="3">
    <source>
        <dbReference type="SAM" id="MobiDB-lite"/>
    </source>
</evidence>
<keyword evidence="2" id="KW-0819">tRNA processing</keyword>
<dbReference type="OrthoDB" id="408683at2759"/>
<dbReference type="EMBL" id="CANTUO010000002">
    <property type="protein sequence ID" value="CAI5758134.1"/>
    <property type="molecule type" value="Genomic_DNA"/>
</dbReference>
<dbReference type="InterPro" id="IPR024337">
    <property type="entry name" value="tRNA_splic_suSen54"/>
</dbReference>
<comment type="similarity">
    <text evidence="1">Belongs to the SEN54 family.</text>
</comment>
<evidence type="ECO:0000259" key="4">
    <source>
        <dbReference type="Pfam" id="PF12928"/>
    </source>
</evidence>
<accession>A0A9W4TWE6</accession>
<dbReference type="GO" id="GO:0000379">
    <property type="term" value="P:tRNA-type intron splice site recognition and cleavage"/>
    <property type="evidence" value="ECO:0007669"/>
    <property type="project" value="TreeGrafter"/>
</dbReference>
<organism evidence="5 6">
    <name type="scientific">Candida verbasci</name>
    <dbReference type="NCBI Taxonomy" id="1227364"/>
    <lineage>
        <taxon>Eukaryota</taxon>
        <taxon>Fungi</taxon>
        <taxon>Dikarya</taxon>
        <taxon>Ascomycota</taxon>
        <taxon>Saccharomycotina</taxon>
        <taxon>Pichiomycetes</taxon>
        <taxon>Debaryomycetaceae</taxon>
        <taxon>Candida/Lodderomyces clade</taxon>
        <taxon>Candida</taxon>
    </lineage>
</organism>
<dbReference type="AlphaFoldDB" id="A0A9W4TWE6"/>
<dbReference type="PANTHER" id="PTHR21027">
    <property type="entry name" value="TRNA-SPLICING ENDONUCLEASE SUBUNIT SEN54"/>
    <property type="match status" value="1"/>
</dbReference>
<evidence type="ECO:0000313" key="5">
    <source>
        <dbReference type="EMBL" id="CAI5758134.1"/>
    </source>
</evidence>
<reference evidence="5" key="1">
    <citation type="submission" date="2022-12" db="EMBL/GenBank/DDBJ databases">
        <authorList>
            <person name="Brejova B."/>
        </authorList>
    </citation>
    <scope>NUCLEOTIDE SEQUENCE</scope>
</reference>
<evidence type="ECO:0000313" key="6">
    <source>
        <dbReference type="Proteomes" id="UP001152885"/>
    </source>
</evidence>
<keyword evidence="6" id="KW-1185">Reference proteome</keyword>